<dbReference type="Proteomes" id="UP001154282">
    <property type="component" value="Unassembled WGS sequence"/>
</dbReference>
<gene>
    <name evidence="8" type="ORF">LITE_LOCUS4753</name>
</gene>
<dbReference type="Pfam" id="PF05078">
    <property type="entry name" value="DUF679"/>
    <property type="match status" value="1"/>
</dbReference>
<evidence type="ECO:0000313" key="9">
    <source>
        <dbReference type="Proteomes" id="UP001154282"/>
    </source>
</evidence>
<dbReference type="EMBL" id="CAMGYJ010000002">
    <property type="protein sequence ID" value="CAI0385336.1"/>
    <property type="molecule type" value="Genomic_DNA"/>
</dbReference>
<keyword evidence="5 7" id="KW-0472">Membrane</keyword>
<feature type="transmembrane region" description="Helical" evidence="7">
    <location>
        <begin position="193"/>
        <end position="211"/>
    </location>
</feature>
<sequence length="225" mass="24857">MDHINILQQAATQEAVEEHKQPLLGDESPSTPPPELPPRKTKTKRPARKAMKKTFKATELLTKLLPTGSVLTFQILSPILTNQGKCLSVISKYMALSLLTLCGLSCFLQCLTDSFRDAKGKIRYGLATFNGLWVMDGSVNKLSLEEAKQYRLRFIDFFHATMSALVFASVALFDKNVVSCFFPEPTEEVKELLSTLPLGIGLVSSLLFLAFPTKRHGIGTPVSPQ</sequence>
<evidence type="ECO:0000256" key="5">
    <source>
        <dbReference type="ARBA" id="ARBA00023136"/>
    </source>
</evidence>
<organism evidence="8 9">
    <name type="scientific">Linum tenue</name>
    <dbReference type="NCBI Taxonomy" id="586396"/>
    <lineage>
        <taxon>Eukaryota</taxon>
        <taxon>Viridiplantae</taxon>
        <taxon>Streptophyta</taxon>
        <taxon>Embryophyta</taxon>
        <taxon>Tracheophyta</taxon>
        <taxon>Spermatophyta</taxon>
        <taxon>Magnoliopsida</taxon>
        <taxon>eudicotyledons</taxon>
        <taxon>Gunneridae</taxon>
        <taxon>Pentapetalae</taxon>
        <taxon>rosids</taxon>
        <taxon>fabids</taxon>
        <taxon>Malpighiales</taxon>
        <taxon>Linaceae</taxon>
        <taxon>Linum</taxon>
    </lineage>
</organism>
<dbReference type="GO" id="GO:0016020">
    <property type="term" value="C:membrane"/>
    <property type="evidence" value="ECO:0007669"/>
    <property type="project" value="UniProtKB-SubCell"/>
</dbReference>
<dbReference type="GO" id="GO:0010256">
    <property type="term" value="P:endomembrane system organization"/>
    <property type="evidence" value="ECO:0007669"/>
    <property type="project" value="TreeGrafter"/>
</dbReference>
<keyword evidence="4 7" id="KW-1133">Transmembrane helix</keyword>
<evidence type="ECO:0000256" key="7">
    <source>
        <dbReference type="SAM" id="Phobius"/>
    </source>
</evidence>
<evidence type="ECO:0000256" key="6">
    <source>
        <dbReference type="SAM" id="MobiDB-lite"/>
    </source>
</evidence>
<name>A0AAV0HJ53_9ROSI</name>
<dbReference type="PANTHER" id="PTHR31621">
    <property type="entry name" value="PROTEIN DMP3"/>
    <property type="match status" value="1"/>
</dbReference>
<comment type="similarity">
    <text evidence="2">Belongs to the plant DMP1 protein family.</text>
</comment>
<evidence type="ECO:0000256" key="3">
    <source>
        <dbReference type="ARBA" id="ARBA00022692"/>
    </source>
</evidence>
<protein>
    <submittedName>
        <fullName evidence="8">Uncharacterized protein</fullName>
    </submittedName>
</protein>
<keyword evidence="3 7" id="KW-0812">Transmembrane</keyword>
<reference evidence="8" key="1">
    <citation type="submission" date="2022-08" db="EMBL/GenBank/DDBJ databases">
        <authorList>
            <person name="Gutierrez-Valencia J."/>
        </authorList>
    </citation>
    <scope>NUCLEOTIDE SEQUENCE</scope>
</reference>
<evidence type="ECO:0000256" key="4">
    <source>
        <dbReference type="ARBA" id="ARBA00022989"/>
    </source>
</evidence>
<accession>A0AAV0HJ53</accession>
<keyword evidence="9" id="KW-1185">Reference proteome</keyword>
<dbReference type="InterPro" id="IPR007770">
    <property type="entry name" value="DMP"/>
</dbReference>
<evidence type="ECO:0000256" key="1">
    <source>
        <dbReference type="ARBA" id="ARBA00004141"/>
    </source>
</evidence>
<comment type="caution">
    <text evidence="8">The sequence shown here is derived from an EMBL/GenBank/DDBJ whole genome shotgun (WGS) entry which is preliminary data.</text>
</comment>
<proteinExistence type="inferred from homology"/>
<feature type="region of interest" description="Disordered" evidence="6">
    <location>
        <begin position="11"/>
        <end position="49"/>
    </location>
</feature>
<comment type="subcellular location">
    <subcellularLocation>
        <location evidence="1">Membrane</location>
        <topology evidence="1">Multi-pass membrane protein</topology>
    </subcellularLocation>
</comment>
<evidence type="ECO:0000313" key="8">
    <source>
        <dbReference type="EMBL" id="CAI0385336.1"/>
    </source>
</evidence>
<feature type="compositionally biased region" description="Basic residues" evidence="6">
    <location>
        <begin position="39"/>
        <end position="49"/>
    </location>
</feature>
<dbReference type="GO" id="GO:0005737">
    <property type="term" value="C:cytoplasm"/>
    <property type="evidence" value="ECO:0007669"/>
    <property type="project" value="UniProtKB-ARBA"/>
</dbReference>
<feature type="transmembrane region" description="Helical" evidence="7">
    <location>
        <begin position="154"/>
        <end position="173"/>
    </location>
</feature>
<evidence type="ECO:0000256" key="2">
    <source>
        <dbReference type="ARBA" id="ARBA00008707"/>
    </source>
</evidence>
<dbReference type="PANTHER" id="PTHR31621:SF6">
    <property type="entry name" value="PROTEIN DMP7"/>
    <property type="match status" value="1"/>
</dbReference>
<dbReference type="AlphaFoldDB" id="A0AAV0HJ53"/>